<dbReference type="RefSeq" id="WP_143921833.1">
    <property type="nucleotide sequence ID" value="NZ_VLTK01000003.1"/>
</dbReference>
<dbReference type="AlphaFoldDB" id="A0A556CKF8"/>
<sequence>MDSHRIGTIVSADLTVPEAGPLRDFYTDVIGWTVEEWDMEGYSDYFLKTADGADYVGGICHRRGANASLPPVWLVYINVADVAVSAQRCTALGGKVLVHNDQFAVIEDPAGSILAITHVDS</sequence>
<dbReference type="SUPFAM" id="SSF54593">
    <property type="entry name" value="Glyoxalase/Bleomycin resistance protein/Dihydroxybiphenyl dioxygenase"/>
    <property type="match status" value="1"/>
</dbReference>
<dbReference type="OrthoDB" id="9793039at2"/>
<comment type="caution">
    <text evidence="2">The sequence shown here is derived from an EMBL/GenBank/DDBJ whole genome shotgun (WGS) entry which is preliminary data.</text>
</comment>
<dbReference type="Gene3D" id="3.10.180.10">
    <property type="entry name" value="2,3-Dihydroxybiphenyl 1,2-Dioxygenase, domain 1"/>
    <property type="match status" value="1"/>
</dbReference>
<proteinExistence type="predicted"/>
<name>A0A556CKF8_BREAU</name>
<dbReference type="Pfam" id="PF18029">
    <property type="entry name" value="Glyoxalase_6"/>
    <property type="match status" value="1"/>
</dbReference>
<gene>
    <name evidence="2" type="ORF">FO013_07020</name>
</gene>
<feature type="domain" description="Glyoxalase-like" evidence="1">
    <location>
        <begin position="16"/>
        <end position="112"/>
    </location>
</feature>
<dbReference type="InterPro" id="IPR029068">
    <property type="entry name" value="Glyas_Bleomycin-R_OHBP_Dase"/>
</dbReference>
<evidence type="ECO:0000313" key="3">
    <source>
        <dbReference type="Proteomes" id="UP000316406"/>
    </source>
</evidence>
<protein>
    <submittedName>
        <fullName evidence="2">VOC family protein</fullName>
    </submittedName>
</protein>
<dbReference type="EMBL" id="VLTK01000003">
    <property type="protein sequence ID" value="TSI17922.1"/>
    <property type="molecule type" value="Genomic_DNA"/>
</dbReference>
<evidence type="ECO:0000313" key="2">
    <source>
        <dbReference type="EMBL" id="TSI17922.1"/>
    </source>
</evidence>
<dbReference type="Proteomes" id="UP000316406">
    <property type="component" value="Unassembled WGS sequence"/>
</dbReference>
<organism evidence="2 3">
    <name type="scientific">Brevibacterium aurantiacum</name>
    <dbReference type="NCBI Taxonomy" id="273384"/>
    <lineage>
        <taxon>Bacteria</taxon>
        <taxon>Bacillati</taxon>
        <taxon>Actinomycetota</taxon>
        <taxon>Actinomycetes</taxon>
        <taxon>Micrococcales</taxon>
        <taxon>Brevibacteriaceae</taxon>
        <taxon>Brevibacterium</taxon>
    </lineage>
</organism>
<dbReference type="InterPro" id="IPR041581">
    <property type="entry name" value="Glyoxalase_6"/>
</dbReference>
<evidence type="ECO:0000259" key="1">
    <source>
        <dbReference type="Pfam" id="PF18029"/>
    </source>
</evidence>
<keyword evidence="3" id="KW-1185">Reference proteome</keyword>
<accession>A0A556CKF8</accession>
<reference evidence="2 3" key="1">
    <citation type="submission" date="2019-07" db="EMBL/GenBank/DDBJ databases">
        <title>Draft genome sequence of Brevibacterium aurantiacum XU54 isolated from Xinjiang China.</title>
        <authorList>
            <person name="Xu X."/>
        </authorList>
    </citation>
    <scope>NUCLEOTIDE SEQUENCE [LARGE SCALE GENOMIC DNA]</scope>
    <source>
        <strain evidence="2 3">XU54</strain>
    </source>
</reference>